<dbReference type="AlphaFoldDB" id="A0A849AUQ6"/>
<feature type="region of interest" description="Disordered" evidence="1">
    <location>
        <begin position="1"/>
        <end position="25"/>
    </location>
</feature>
<proteinExistence type="predicted"/>
<name>A0A849AUQ6_9MICO</name>
<keyword evidence="2" id="KW-0812">Transmembrane</keyword>
<organism evidence="3 4">
    <name type="scientific">Brevibacterium luteolum</name>
    <dbReference type="NCBI Taxonomy" id="199591"/>
    <lineage>
        <taxon>Bacteria</taxon>
        <taxon>Bacillati</taxon>
        <taxon>Actinomycetota</taxon>
        <taxon>Actinomycetes</taxon>
        <taxon>Micrococcales</taxon>
        <taxon>Brevibacteriaceae</taxon>
        <taxon>Brevibacterium</taxon>
    </lineage>
</organism>
<reference evidence="3 4" key="1">
    <citation type="submission" date="2020-05" db="EMBL/GenBank/DDBJ databases">
        <title>MicrobeNet Type strains.</title>
        <authorList>
            <person name="Nicholson A.C."/>
        </authorList>
    </citation>
    <scope>NUCLEOTIDE SEQUENCE [LARGE SCALE GENOMIC DNA]</scope>
    <source>
        <strain evidence="3 4">CCUG 46604</strain>
    </source>
</reference>
<evidence type="ECO:0000313" key="4">
    <source>
        <dbReference type="Proteomes" id="UP000549517"/>
    </source>
</evidence>
<evidence type="ECO:0000256" key="1">
    <source>
        <dbReference type="SAM" id="MobiDB-lite"/>
    </source>
</evidence>
<dbReference type="EMBL" id="JABEMC010000006">
    <property type="protein sequence ID" value="NNG79735.1"/>
    <property type="molecule type" value="Genomic_DNA"/>
</dbReference>
<keyword evidence="2" id="KW-1133">Transmembrane helix</keyword>
<sequence length="67" mass="7250">MIDPFAYLPGRDERGRRETSPDRGDVPGWVLITMMTAGLVVALWALAGDAFTSMFEDSMSKVRGSGG</sequence>
<protein>
    <submittedName>
        <fullName evidence="3">Uncharacterized protein</fullName>
    </submittedName>
</protein>
<feature type="compositionally biased region" description="Basic and acidic residues" evidence="1">
    <location>
        <begin position="10"/>
        <end position="25"/>
    </location>
</feature>
<comment type="caution">
    <text evidence="3">The sequence shown here is derived from an EMBL/GenBank/DDBJ whole genome shotgun (WGS) entry which is preliminary data.</text>
</comment>
<accession>A0A849AUQ6</accession>
<keyword evidence="2" id="KW-0472">Membrane</keyword>
<dbReference type="Proteomes" id="UP000549517">
    <property type="component" value="Unassembled WGS sequence"/>
</dbReference>
<feature type="transmembrane region" description="Helical" evidence="2">
    <location>
        <begin position="29"/>
        <end position="51"/>
    </location>
</feature>
<evidence type="ECO:0000256" key="2">
    <source>
        <dbReference type="SAM" id="Phobius"/>
    </source>
</evidence>
<evidence type="ECO:0000313" key="3">
    <source>
        <dbReference type="EMBL" id="NNG79735.1"/>
    </source>
</evidence>
<gene>
    <name evidence="3" type="ORF">HLA91_10195</name>
</gene>